<dbReference type="InterPro" id="IPR000924">
    <property type="entry name" value="Glu/Gln-tRNA-synth"/>
</dbReference>
<evidence type="ECO:0000256" key="2">
    <source>
        <dbReference type="ARBA" id="ARBA00022723"/>
    </source>
</evidence>
<dbReference type="SUPFAM" id="SSF52374">
    <property type="entry name" value="Nucleotidylyl transferase"/>
    <property type="match status" value="1"/>
</dbReference>
<reference evidence="10 11" key="1">
    <citation type="submission" date="2012-02" db="EMBL/GenBank/DDBJ databases">
        <title>Shotgun genome sequence of Phaeospirillum photometricum DSM 122.</title>
        <authorList>
            <person name="Duquesne K."/>
            <person name="Sturgis J."/>
        </authorList>
    </citation>
    <scope>NUCLEOTIDE SEQUENCE [LARGE SCALE GENOMIC DNA]</scope>
    <source>
        <strain evidence="11">DSM122</strain>
    </source>
</reference>
<dbReference type="GO" id="GO:0004818">
    <property type="term" value="F:glutamate-tRNA ligase activity"/>
    <property type="evidence" value="ECO:0007669"/>
    <property type="project" value="UniProtKB-EC"/>
</dbReference>
<dbReference type="PANTHER" id="PTHR43311:SF1">
    <property type="entry name" value="GLUTAMYL-Q TRNA(ASP) SYNTHETASE"/>
    <property type="match status" value="1"/>
</dbReference>
<feature type="region of interest" description="Disordered" evidence="8">
    <location>
        <begin position="302"/>
        <end position="325"/>
    </location>
</feature>
<evidence type="ECO:0000313" key="11">
    <source>
        <dbReference type="Proteomes" id="UP000033220"/>
    </source>
</evidence>
<keyword evidence="2" id="KW-0479">Metal-binding</keyword>
<keyword evidence="6 7" id="KW-0030">Aminoacyl-tRNA synthetase</keyword>
<keyword evidence="5 7" id="KW-0067">ATP-binding</keyword>
<dbReference type="HOGENOM" id="CLU_015768_0_0_5"/>
<dbReference type="AlphaFoldDB" id="H6SP53"/>
<keyword evidence="1 7" id="KW-0436">Ligase</keyword>
<sequence>MKSGDDSFVKNVVRFLDPFSFASEMSVGVISRFAPSPTGLLHLGHAYSALLAHELAQRAQGRFLLRLEDIDSSRCRPAFVQAIFEDLAWLGLRWEEPPWIQSRRFAVYRAALDRLDAMGLLYPCFCTRKEIEAEAARRLSAPHGPEGPPYPGTCRALSAEERAARHQAGQPACLRLDVAAALARTGPLTWHDATAGEVEATPLLFGDVVLARKDTPTSYHLAVTVDDAAQGVTDVVRGRDLFEATHVHRLLQALLGLPTPRYHHHALLVGPDGKRYAKRDQSLTLAALRAAGERAEDIWRRVGVGPGEQEKRKAGEAGLPRPLGP</sequence>
<evidence type="ECO:0000256" key="5">
    <source>
        <dbReference type="ARBA" id="ARBA00022840"/>
    </source>
</evidence>
<dbReference type="InterPro" id="IPR001412">
    <property type="entry name" value="aa-tRNA-synth_I_CS"/>
</dbReference>
<dbReference type="Proteomes" id="UP000033220">
    <property type="component" value="Chromosome DSM 122"/>
</dbReference>
<evidence type="ECO:0000256" key="8">
    <source>
        <dbReference type="SAM" id="MobiDB-lite"/>
    </source>
</evidence>
<accession>H6SP53</accession>
<proteinExistence type="inferred from homology"/>
<keyword evidence="7" id="KW-0648">Protein biosynthesis</keyword>
<dbReference type="PRINTS" id="PR00987">
    <property type="entry name" value="TRNASYNTHGLU"/>
</dbReference>
<dbReference type="Pfam" id="PF00749">
    <property type="entry name" value="tRNA-synt_1c"/>
    <property type="match status" value="1"/>
</dbReference>
<dbReference type="PROSITE" id="PS00178">
    <property type="entry name" value="AA_TRNA_LIGASE_I"/>
    <property type="match status" value="1"/>
</dbReference>
<dbReference type="eggNOG" id="COG0008">
    <property type="taxonomic scope" value="Bacteria"/>
</dbReference>
<evidence type="ECO:0000313" key="10">
    <source>
        <dbReference type="EMBL" id="CCG07125.1"/>
    </source>
</evidence>
<evidence type="ECO:0000256" key="7">
    <source>
        <dbReference type="RuleBase" id="RU363037"/>
    </source>
</evidence>
<dbReference type="NCBIfam" id="NF004315">
    <property type="entry name" value="PRK05710.1-4"/>
    <property type="match status" value="1"/>
</dbReference>
<keyword evidence="4" id="KW-0862">Zinc</keyword>
<dbReference type="Gene3D" id="3.40.50.620">
    <property type="entry name" value="HUPs"/>
    <property type="match status" value="1"/>
</dbReference>
<dbReference type="InterPro" id="IPR049940">
    <property type="entry name" value="GluQ/Sye"/>
</dbReference>
<name>H6SP53_PARPM</name>
<evidence type="ECO:0000256" key="6">
    <source>
        <dbReference type="ARBA" id="ARBA00023146"/>
    </source>
</evidence>
<organism evidence="10 11">
    <name type="scientific">Pararhodospirillum photometricum DSM 122</name>
    <dbReference type="NCBI Taxonomy" id="1150469"/>
    <lineage>
        <taxon>Bacteria</taxon>
        <taxon>Pseudomonadati</taxon>
        <taxon>Pseudomonadota</taxon>
        <taxon>Alphaproteobacteria</taxon>
        <taxon>Rhodospirillales</taxon>
        <taxon>Rhodospirillaceae</taxon>
        <taxon>Pararhodospirillum</taxon>
    </lineage>
</organism>
<evidence type="ECO:0000256" key="1">
    <source>
        <dbReference type="ARBA" id="ARBA00022598"/>
    </source>
</evidence>
<keyword evidence="11" id="KW-1185">Reference proteome</keyword>
<dbReference type="GO" id="GO:0005524">
    <property type="term" value="F:ATP binding"/>
    <property type="evidence" value="ECO:0007669"/>
    <property type="project" value="UniProtKB-KW"/>
</dbReference>
<dbReference type="InterPro" id="IPR014729">
    <property type="entry name" value="Rossmann-like_a/b/a_fold"/>
</dbReference>
<dbReference type="GO" id="GO:0006424">
    <property type="term" value="P:glutamyl-tRNA aminoacylation"/>
    <property type="evidence" value="ECO:0007669"/>
    <property type="project" value="TreeGrafter"/>
</dbReference>
<evidence type="ECO:0000259" key="9">
    <source>
        <dbReference type="Pfam" id="PF00749"/>
    </source>
</evidence>
<protein>
    <submittedName>
        <fullName evidence="10">Glutamyl-tRNA synthetase, class Ic</fullName>
        <ecNumber evidence="10">6.1.1.17</ecNumber>
    </submittedName>
</protein>
<evidence type="ECO:0000256" key="3">
    <source>
        <dbReference type="ARBA" id="ARBA00022741"/>
    </source>
</evidence>
<dbReference type="GO" id="GO:0005829">
    <property type="term" value="C:cytosol"/>
    <property type="evidence" value="ECO:0007669"/>
    <property type="project" value="TreeGrafter"/>
</dbReference>
<dbReference type="PATRIC" id="fig|1150469.3.peg.591"/>
<dbReference type="PANTHER" id="PTHR43311">
    <property type="entry name" value="GLUTAMATE--TRNA LIGASE"/>
    <property type="match status" value="1"/>
</dbReference>
<dbReference type="KEGG" id="rpm:RSPPHO_00499"/>
<comment type="similarity">
    <text evidence="7">Belongs to the class-I aminoacyl-tRNA synthetase family.</text>
</comment>
<dbReference type="InterPro" id="IPR020058">
    <property type="entry name" value="Glu/Gln-tRNA-synth_Ib_cat-dom"/>
</dbReference>
<dbReference type="EC" id="6.1.1.17" evidence="10"/>
<dbReference type="STRING" id="1150469.RSPPHO_00499"/>
<keyword evidence="3 7" id="KW-0547">Nucleotide-binding</keyword>
<dbReference type="EMBL" id="HE663493">
    <property type="protein sequence ID" value="CCG07125.1"/>
    <property type="molecule type" value="Genomic_DNA"/>
</dbReference>
<evidence type="ECO:0000256" key="4">
    <source>
        <dbReference type="ARBA" id="ARBA00022833"/>
    </source>
</evidence>
<feature type="domain" description="Glutamyl/glutaminyl-tRNA synthetase class Ib catalytic" evidence="9">
    <location>
        <begin position="29"/>
        <end position="289"/>
    </location>
</feature>
<gene>
    <name evidence="10" type="ORF">RSPPHO_00499</name>
</gene>